<dbReference type="AlphaFoldDB" id="A0A1N7D8X2"/>
<dbReference type="InterPro" id="IPR036328">
    <property type="entry name" value="MliC_sf"/>
</dbReference>
<keyword evidence="9" id="KW-1185">Reference proteome</keyword>
<feature type="signal peptide" evidence="6">
    <location>
        <begin position="1"/>
        <end position="21"/>
    </location>
</feature>
<accession>A0A1N7D8X2</accession>
<sequence>MKKSLIIASLAAFAIAGCATAPKQQVQVKPTHKPNKAVHHQGKASDKATKPALTTSYQCEQDAKVVASYQPHRDLAVLNINAPSWKLNNQQLTLKAEKTASGMNFVNRTNPNSQYQWHTKGEIGLLSVIIGDKEYTLNCNKIA</sequence>
<protein>
    <submittedName>
        <fullName evidence="8">Membrane-bound lysozyme-inhibitor of c-type lysozyme</fullName>
    </submittedName>
</protein>
<gene>
    <name evidence="8" type="ORF">SAMN02745664_10187</name>
</gene>
<dbReference type="SUPFAM" id="SSF141488">
    <property type="entry name" value="YdhA-like"/>
    <property type="match status" value="1"/>
</dbReference>
<evidence type="ECO:0000256" key="3">
    <source>
        <dbReference type="ARBA" id="ARBA00023139"/>
    </source>
</evidence>
<dbReference type="Gene3D" id="2.40.128.200">
    <property type="match status" value="1"/>
</dbReference>
<dbReference type="InterPro" id="IPR018660">
    <property type="entry name" value="MliC"/>
</dbReference>
<evidence type="ECO:0000313" key="8">
    <source>
        <dbReference type="EMBL" id="SIR72281.1"/>
    </source>
</evidence>
<evidence type="ECO:0000313" key="9">
    <source>
        <dbReference type="Proteomes" id="UP000187495"/>
    </source>
</evidence>
<evidence type="ECO:0000256" key="1">
    <source>
        <dbReference type="ARBA" id="ARBA00022729"/>
    </source>
</evidence>
<keyword evidence="4" id="KW-0449">Lipoprotein</keyword>
<keyword evidence="1 6" id="KW-0732">Signal</keyword>
<proteinExistence type="predicted"/>
<dbReference type="RefSeq" id="WP_076554253.1">
    <property type="nucleotide sequence ID" value="NZ_FTNU01000001.1"/>
</dbReference>
<feature type="domain" description="C-type lysozyme inhibitor" evidence="7">
    <location>
        <begin position="57"/>
        <end position="128"/>
    </location>
</feature>
<feature type="region of interest" description="Disordered" evidence="5">
    <location>
        <begin position="28"/>
        <end position="52"/>
    </location>
</feature>
<reference evidence="9" key="1">
    <citation type="submission" date="2017-01" db="EMBL/GenBank/DDBJ databases">
        <authorList>
            <person name="Varghese N."/>
            <person name="Submissions S."/>
        </authorList>
    </citation>
    <scope>NUCLEOTIDE SEQUENCE [LARGE SCALE GENOMIC DNA]</scope>
    <source>
        <strain evidence="9">DSM 21768</strain>
    </source>
</reference>
<dbReference type="PROSITE" id="PS51257">
    <property type="entry name" value="PROKAR_LIPOPROTEIN"/>
    <property type="match status" value="1"/>
</dbReference>
<feature type="chain" id="PRO_5012048967" evidence="6">
    <location>
        <begin position="22"/>
        <end position="143"/>
    </location>
</feature>
<evidence type="ECO:0000259" key="7">
    <source>
        <dbReference type="Pfam" id="PF09864"/>
    </source>
</evidence>
<evidence type="ECO:0000256" key="5">
    <source>
        <dbReference type="SAM" id="MobiDB-lite"/>
    </source>
</evidence>
<dbReference type="Proteomes" id="UP000187495">
    <property type="component" value="Unassembled WGS sequence"/>
</dbReference>
<evidence type="ECO:0000256" key="6">
    <source>
        <dbReference type="SAM" id="SignalP"/>
    </source>
</evidence>
<keyword evidence="2" id="KW-0472">Membrane</keyword>
<feature type="compositionally biased region" description="Basic residues" evidence="5">
    <location>
        <begin position="30"/>
        <end position="42"/>
    </location>
</feature>
<dbReference type="EMBL" id="FTNU01000001">
    <property type="protein sequence ID" value="SIR72281.1"/>
    <property type="molecule type" value="Genomic_DNA"/>
</dbReference>
<evidence type="ECO:0000256" key="2">
    <source>
        <dbReference type="ARBA" id="ARBA00023136"/>
    </source>
</evidence>
<dbReference type="STRING" id="34061.B0189_00735"/>
<dbReference type="Pfam" id="PF09864">
    <property type="entry name" value="MliC"/>
    <property type="match status" value="1"/>
</dbReference>
<keyword evidence="3" id="KW-0564">Palmitate</keyword>
<evidence type="ECO:0000256" key="4">
    <source>
        <dbReference type="ARBA" id="ARBA00023288"/>
    </source>
</evidence>
<name>A0A1N7D8X2_9GAMM</name>
<organism evidence="8 9">
    <name type="scientific">Moraxella cuniculi DSM 21768</name>
    <dbReference type="NCBI Taxonomy" id="1122245"/>
    <lineage>
        <taxon>Bacteria</taxon>
        <taxon>Pseudomonadati</taxon>
        <taxon>Pseudomonadota</taxon>
        <taxon>Gammaproteobacteria</taxon>
        <taxon>Moraxellales</taxon>
        <taxon>Moraxellaceae</taxon>
        <taxon>Moraxella</taxon>
    </lineage>
</organism>